<keyword evidence="3 9" id="KW-0812">Transmembrane</keyword>
<dbReference type="SMART" id="SM01091">
    <property type="entry name" value="CorC_HlyC"/>
    <property type="match status" value="1"/>
</dbReference>
<dbReference type="STRING" id="99656.SAMN05421659_103346"/>
<evidence type="ECO:0000256" key="7">
    <source>
        <dbReference type="ARBA" id="ARBA00023136"/>
    </source>
</evidence>
<accession>A0A1I0NTB4</accession>
<dbReference type="FunFam" id="3.10.580.10:FF:000002">
    <property type="entry name" value="Magnesium/cobalt efflux protein CorC"/>
    <property type="match status" value="1"/>
</dbReference>
<dbReference type="OrthoDB" id="9798188at2"/>
<name>A0A1I0NTB4_9FIRM</name>
<feature type="domain" description="CNNM transmembrane" evidence="12">
    <location>
        <begin position="5"/>
        <end position="205"/>
    </location>
</feature>
<keyword evidence="5 9" id="KW-1133">Transmembrane helix</keyword>
<keyword evidence="7 9" id="KW-0472">Membrane</keyword>
<evidence type="ECO:0000256" key="3">
    <source>
        <dbReference type="ARBA" id="ARBA00022692"/>
    </source>
</evidence>
<dbReference type="InterPro" id="IPR046342">
    <property type="entry name" value="CBS_dom_sf"/>
</dbReference>
<evidence type="ECO:0000313" key="14">
    <source>
        <dbReference type="Proteomes" id="UP000199701"/>
    </source>
</evidence>
<dbReference type="SUPFAM" id="SSF56176">
    <property type="entry name" value="FAD-binding/transporter-associated domain-like"/>
    <property type="match status" value="1"/>
</dbReference>
<feature type="transmembrane region" description="Helical" evidence="10">
    <location>
        <begin position="107"/>
        <end position="127"/>
    </location>
</feature>
<evidence type="ECO:0000256" key="8">
    <source>
        <dbReference type="PROSITE-ProRule" id="PRU00703"/>
    </source>
</evidence>
<feature type="transmembrane region" description="Helical" evidence="10">
    <location>
        <begin position="12"/>
        <end position="34"/>
    </location>
</feature>
<dbReference type="InterPro" id="IPR000644">
    <property type="entry name" value="CBS_dom"/>
</dbReference>
<comment type="similarity">
    <text evidence="2">Belongs to the UPF0053 family.</text>
</comment>
<dbReference type="PROSITE" id="PS51846">
    <property type="entry name" value="CNNM"/>
    <property type="match status" value="1"/>
</dbReference>
<dbReference type="Proteomes" id="UP000199701">
    <property type="component" value="Unassembled WGS sequence"/>
</dbReference>
<dbReference type="Pfam" id="PF01595">
    <property type="entry name" value="CNNM"/>
    <property type="match status" value="1"/>
</dbReference>
<evidence type="ECO:0000259" key="12">
    <source>
        <dbReference type="PROSITE" id="PS51846"/>
    </source>
</evidence>
<evidence type="ECO:0000256" key="1">
    <source>
        <dbReference type="ARBA" id="ARBA00004141"/>
    </source>
</evidence>
<dbReference type="RefSeq" id="WP_092451624.1">
    <property type="nucleotide sequence ID" value="NZ_FOJI01000003.1"/>
</dbReference>
<feature type="transmembrane region" description="Helical" evidence="10">
    <location>
        <begin position="65"/>
        <end position="87"/>
    </location>
</feature>
<dbReference type="PANTHER" id="PTHR22777">
    <property type="entry name" value="HEMOLYSIN-RELATED"/>
    <property type="match status" value="1"/>
</dbReference>
<reference evidence="13 14" key="1">
    <citation type="submission" date="2016-10" db="EMBL/GenBank/DDBJ databases">
        <authorList>
            <person name="de Groot N.N."/>
        </authorList>
    </citation>
    <scope>NUCLEOTIDE SEQUENCE [LARGE SCALE GENOMIC DNA]</scope>
    <source>
        <strain evidence="13 14">DSM 9179</strain>
    </source>
</reference>
<dbReference type="InterPro" id="IPR036318">
    <property type="entry name" value="FAD-bd_PCMH-like_sf"/>
</dbReference>
<dbReference type="InterPro" id="IPR016169">
    <property type="entry name" value="FAD-bd_PCMH_sub2"/>
</dbReference>
<dbReference type="SUPFAM" id="SSF54631">
    <property type="entry name" value="CBS-domain pair"/>
    <property type="match status" value="1"/>
</dbReference>
<dbReference type="AlphaFoldDB" id="A0A1I0NTB4"/>
<dbReference type="Pfam" id="PF03471">
    <property type="entry name" value="CorC_HlyC"/>
    <property type="match status" value="1"/>
</dbReference>
<sequence>MDSDPGGDIIIQILILVTLTLVNAFFAGAEMATVSVNKNKISMLADKGDVRAKLILQLVEEPTKFLSTIQVAITLSGFFASATAATGISEQFSSTLSSLNVPYAEQIALVLVTIILSYFTLVFGELVPKRIALQKAEVFSLACIKPVIFVSRVASPFIKLLTFSTNLTLKLLGMKSENLEEEISIEEIKSLVEQGKEQGVFNKIEQEMINSIFEFDDKLAREIMTPRINVFAIDIEESKDTFIEELCNVTYSRIPVYEGKIDNIIGVLYIKDFFRIAKKIGFENVDIRSILHKPYLVPESKNIDELFKEMQHQKKYFAILINEYGEFSGVVSIEDLVEEIMGEIEDEYDKNGPQIVKLDEYTYLIDGLVTIDEINSKFDLEIESENYDTISGLLIDIIGTIPIESDKRKVILGKLVFELVSVKEKRIEKLKLFLPNDQNDK</sequence>
<gene>
    <name evidence="13" type="ORF">SAMN05421659_103346</name>
</gene>
<organism evidence="13 14">
    <name type="scientific">[Clostridium] fimetarium</name>
    <dbReference type="NCBI Taxonomy" id="99656"/>
    <lineage>
        <taxon>Bacteria</taxon>
        <taxon>Bacillati</taxon>
        <taxon>Bacillota</taxon>
        <taxon>Clostridia</taxon>
        <taxon>Lachnospirales</taxon>
        <taxon>Lachnospiraceae</taxon>
    </lineage>
</organism>
<keyword evidence="6 8" id="KW-0129">CBS domain</keyword>
<evidence type="ECO:0000256" key="4">
    <source>
        <dbReference type="ARBA" id="ARBA00022737"/>
    </source>
</evidence>
<evidence type="ECO:0000256" key="10">
    <source>
        <dbReference type="SAM" id="Phobius"/>
    </source>
</evidence>
<evidence type="ECO:0000256" key="2">
    <source>
        <dbReference type="ARBA" id="ARBA00006337"/>
    </source>
</evidence>
<feature type="domain" description="CBS" evidence="11">
    <location>
        <begin position="290"/>
        <end position="347"/>
    </location>
</feature>
<dbReference type="PROSITE" id="PS51371">
    <property type="entry name" value="CBS"/>
    <property type="match status" value="1"/>
</dbReference>
<dbReference type="InterPro" id="IPR044751">
    <property type="entry name" value="Ion_transp-like_CBS"/>
</dbReference>
<dbReference type="Pfam" id="PF00571">
    <property type="entry name" value="CBS"/>
    <property type="match status" value="1"/>
</dbReference>
<dbReference type="CDD" id="cd04590">
    <property type="entry name" value="CBS_pair_CorC_HlyC_assoc"/>
    <property type="match status" value="1"/>
</dbReference>
<protein>
    <submittedName>
        <fullName evidence="13">Putative hemolysin</fullName>
    </submittedName>
</protein>
<evidence type="ECO:0000256" key="9">
    <source>
        <dbReference type="PROSITE-ProRule" id="PRU01193"/>
    </source>
</evidence>
<keyword evidence="14" id="KW-1185">Reference proteome</keyword>
<dbReference type="GO" id="GO:0005886">
    <property type="term" value="C:plasma membrane"/>
    <property type="evidence" value="ECO:0007669"/>
    <property type="project" value="TreeGrafter"/>
</dbReference>
<dbReference type="Gene3D" id="3.30.465.10">
    <property type="match status" value="1"/>
</dbReference>
<dbReference type="PANTHER" id="PTHR22777:SF17">
    <property type="entry name" value="UPF0053 PROTEIN SLL0260"/>
    <property type="match status" value="1"/>
</dbReference>
<keyword evidence="4" id="KW-0677">Repeat</keyword>
<dbReference type="Gene3D" id="3.10.580.10">
    <property type="entry name" value="CBS-domain"/>
    <property type="match status" value="1"/>
</dbReference>
<dbReference type="GO" id="GO:0050660">
    <property type="term" value="F:flavin adenine dinucleotide binding"/>
    <property type="evidence" value="ECO:0007669"/>
    <property type="project" value="InterPro"/>
</dbReference>
<dbReference type="InterPro" id="IPR005170">
    <property type="entry name" value="Transptr-assoc_dom"/>
</dbReference>
<dbReference type="InterPro" id="IPR002550">
    <property type="entry name" value="CNNM"/>
</dbReference>
<dbReference type="EMBL" id="FOJI01000003">
    <property type="protein sequence ID" value="SEW04587.1"/>
    <property type="molecule type" value="Genomic_DNA"/>
</dbReference>
<evidence type="ECO:0000313" key="13">
    <source>
        <dbReference type="EMBL" id="SEW04587.1"/>
    </source>
</evidence>
<comment type="subcellular location">
    <subcellularLocation>
        <location evidence="1">Membrane</location>
        <topology evidence="1">Multi-pass membrane protein</topology>
    </subcellularLocation>
</comment>
<evidence type="ECO:0000256" key="6">
    <source>
        <dbReference type="ARBA" id="ARBA00023122"/>
    </source>
</evidence>
<proteinExistence type="inferred from homology"/>
<evidence type="ECO:0000259" key="11">
    <source>
        <dbReference type="PROSITE" id="PS51371"/>
    </source>
</evidence>
<evidence type="ECO:0000256" key="5">
    <source>
        <dbReference type="ARBA" id="ARBA00022989"/>
    </source>
</evidence>